<proteinExistence type="predicted"/>
<dbReference type="Proteomes" id="UP001188597">
    <property type="component" value="Unassembled WGS sequence"/>
</dbReference>
<reference evidence="2" key="1">
    <citation type="submission" date="2022-12" db="EMBL/GenBank/DDBJ databases">
        <title>Draft genome assemblies for two species of Escallonia (Escalloniales).</title>
        <authorList>
            <person name="Chanderbali A."/>
            <person name="Dervinis C."/>
            <person name="Anghel I."/>
            <person name="Soltis D."/>
            <person name="Soltis P."/>
            <person name="Zapata F."/>
        </authorList>
    </citation>
    <scope>NUCLEOTIDE SEQUENCE</scope>
    <source>
        <strain evidence="2">UCBG64.0493</strain>
        <tissue evidence="2">Leaf</tissue>
    </source>
</reference>
<sequence>MALMLTSSSFPVKIQARINLLALTCSIADRIGADDCGSKESNVSTSTSINSGVPSPSGSSSPEDSRRSGDRKAFLQHITSSEAASENSPGRSSICSSSWMSKCPKRLLITTPISQENLNPTPNPRLAKHYQLEPKHQDSRLQWLLQTNPVAPTSRRIGEQKCPQPGLIEGRHYTRAEAG</sequence>
<feature type="region of interest" description="Disordered" evidence="1">
    <location>
        <begin position="36"/>
        <end position="98"/>
    </location>
</feature>
<feature type="region of interest" description="Disordered" evidence="1">
    <location>
        <begin position="149"/>
        <end position="179"/>
    </location>
</feature>
<gene>
    <name evidence="2" type="ORF">RJ639_006791</name>
</gene>
<dbReference type="EMBL" id="JAVXUP010001165">
    <property type="protein sequence ID" value="KAK3015111.1"/>
    <property type="molecule type" value="Genomic_DNA"/>
</dbReference>
<evidence type="ECO:0000256" key="1">
    <source>
        <dbReference type="SAM" id="MobiDB-lite"/>
    </source>
</evidence>
<organism evidence="2 3">
    <name type="scientific">Escallonia herrerae</name>
    <dbReference type="NCBI Taxonomy" id="1293975"/>
    <lineage>
        <taxon>Eukaryota</taxon>
        <taxon>Viridiplantae</taxon>
        <taxon>Streptophyta</taxon>
        <taxon>Embryophyta</taxon>
        <taxon>Tracheophyta</taxon>
        <taxon>Spermatophyta</taxon>
        <taxon>Magnoliopsida</taxon>
        <taxon>eudicotyledons</taxon>
        <taxon>Gunneridae</taxon>
        <taxon>Pentapetalae</taxon>
        <taxon>asterids</taxon>
        <taxon>campanulids</taxon>
        <taxon>Escalloniales</taxon>
        <taxon>Escalloniaceae</taxon>
        <taxon>Escallonia</taxon>
    </lineage>
</organism>
<evidence type="ECO:0000313" key="3">
    <source>
        <dbReference type="Proteomes" id="UP001188597"/>
    </source>
</evidence>
<comment type="caution">
    <text evidence="2">The sequence shown here is derived from an EMBL/GenBank/DDBJ whole genome shotgun (WGS) entry which is preliminary data.</text>
</comment>
<feature type="compositionally biased region" description="Basic and acidic residues" evidence="1">
    <location>
        <begin position="169"/>
        <end position="179"/>
    </location>
</feature>
<feature type="compositionally biased region" description="Polar residues" evidence="1">
    <location>
        <begin position="77"/>
        <end position="91"/>
    </location>
</feature>
<feature type="compositionally biased region" description="Basic and acidic residues" evidence="1">
    <location>
        <begin position="63"/>
        <end position="73"/>
    </location>
</feature>
<protein>
    <submittedName>
        <fullName evidence="2">Uncharacterized protein</fullName>
    </submittedName>
</protein>
<accession>A0AA88VTE3</accession>
<evidence type="ECO:0000313" key="2">
    <source>
        <dbReference type="EMBL" id="KAK3015111.1"/>
    </source>
</evidence>
<name>A0AA88VTE3_9ASTE</name>
<keyword evidence="3" id="KW-1185">Reference proteome</keyword>
<feature type="compositionally biased region" description="Polar residues" evidence="1">
    <location>
        <begin position="39"/>
        <end position="50"/>
    </location>
</feature>
<dbReference type="AlphaFoldDB" id="A0AA88VTE3"/>
<feature type="compositionally biased region" description="Low complexity" evidence="1">
    <location>
        <begin position="51"/>
        <end position="62"/>
    </location>
</feature>